<sequence length="57" mass="6566">MENQPNSPYVYSEEISEPADPYVSHDEVEEPDVPDPEGRDVVIADGRAMSYRAYHRR</sequence>
<feature type="region of interest" description="Disordered" evidence="1">
    <location>
        <begin position="1"/>
        <end position="40"/>
    </location>
</feature>
<comment type="caution">
    <text evidence="2">The sequence shown here is derived from an EMBL/GenBank/DDBJ whole genome shotgun (WGS) entry which is preliminary data.</text>
</comment>
<evidence type="ECO:0000313" key="3">
    <source>
        <dbReference type="Proteomes" id="UP001570511"/>
    </source>
</evidence>
<evidence type="ECO:0000256" key="1">
    <source>
        <dbReference type="SAM" id="MobiDB-lite"/>
    </source>
</evidence>
<reference evidence="2 3" key="1">
    <citation type="submission" date="2024-08" db="EMBL/GenBank/DDBJ databases">
        <title>Halobellus sp. MBLA0158 whole genome sequence.</title>
        <authorList>
            <person name="Hwang C.Y."/>
            <person name="Cho E.-S."/>
            <person name="Seo M.-J."/>
        </authorList>
    </citation>
    <scope>NUCLEOTIDE SEQUENCE [LARGE SCALE GENOMIC DNA]</scope>
    <source>
        <strain evidence="2 3">MBLA0158</strain>
    </source>
</reference>
<organism evidence="2 3">
    <name type="scientific">Halobellus rubicundus</name>
    <dbReference type="NCBI Taxonomy" id="2996466"/>
    <lineage>
        <taxon>Archaea</taxon>
        <taxon>Methanobacteriati</taxon>
        <taxon>Methanobacteriota</taxon>
        <taxon>Stenosarchaea group</taxon>
        <taxon>Halobacteria</taxon>
        <taxon>Halobacteriales</taxon>
        <taxon>Haloferacaceae</taxon>
        <taxon>Halobellus</taxon>
    </lineage>
</organism>
<proteinExistence type="predicted"/>
<name>A0ABD5MG04_9EURY</name>
<dbReference type="Proteomes" id="UP001570511">
    <property type="component" value="Unassembled WGS sequence"/>
</dbReference>
<dbReference type="AlphaFoldDB" id="A0ABD5MG04"/>
<evidence type="ECO:0000313" key="2">
    <source>
        <dbReference type="EMBL" id="MFA1611150.1"/>
    </source>
</evidence>
<protein>
    <submittedName>
        <fullName evidence="2">Uncharacterized protein</fullName>
    </submittedName>
</protein>
<keyword evidence="3" id="KW-1185">Reference proteome</keyword>
<dbReference type="RefSeq" id="WP_372389223.1">
    <property type="nucleotide sequence ID" value="NZ_JBGNYA010000001.1"/>
</dbReference>
<dbReference type="EMBL" id="JBGNYA010000001">
    <property type="protein sequence ID" value="MFA1611150.1"/>
    <property type="molecule type" value="Genomic_DNA"/>
</dbReference>
<gene>
    <name evidence="2" type="ORF">OS889_09050</name>
</gene>
<accession>A0ABD5MG04</accession>